<comment type="catalytic activity">
    <reaction evidence="10">
        <text>L-threonyl-[protein] + ATP = O-phospho-L-threonyl-[protein] + ADP + H(+)</text>
        <dbReference type="Rhea" id="RHEA:46608"/>
        <dbReference type="Rhea" id="RHEA-COMP:11060"/>
        <dbReference type="Rhea" id="RHEA-COMP:11605"/>
        <dbReference type="ChEBI" id="CHEBI:15378"/>
        <dbReference type="ChEBI" id="CHEBI:30013"/>
        <dbReference type="ChEBI" id="CHEBI:30616"/>
        <dbReference type="ChEBI" id="CHEBI:61977"/>
        <dbReference type="ChEBI" id="CHEBI:456216"/>
        <dbReference type="EC" id="2.7.11.1"/>
    </reaction>
</comment>
<evidence type="ECO:0000256" key="7">
    <source>
        <dbReference type="ARBA" id="ARBA00022777"/>
    </source>
</evidence>
<evidence type="ECO:0000256" key="1">
    <source>
        <dbReference type="ARBA" id="ARBA00004167"/>
    </source>
</evidence>
<feature type="signal peptide" evidence="12">
    <location>
        <begin position="1"/>
        <end position="24"/>
    </location>
</feature>
<dbReference type="PRINTS" id="PR00019">
    <property type="entry name" value="LEURICHRPT"/>
</dbReference>
<dbReference type="Gramene" id="OB04G36580.1">
    <property type="protein sequence ID" value="OB04G36580.1"/>
    <property type="gene ID" value="OB04G36580"/>
</dbReference>
<dbReference type="Pfam" id="PF13855">
    <property type="entry name" value="LRR_8"/>
    <property type="match status" value="2"/>
</dbReference>
<accession>J3M2N3</accession>
<dbReference type="EnsemblPlants" id="OB04G36580.1">
    <property type="protein sequence ID" value="OB04G36580.1"/>
    <property type="gene ID" value="OB04G36580"/>
</dbReference>
<protein>
    <recommendedName>
        <fullName evidence="2">non-specific serine/threonine protein kinase</fullName>
        <ecNumber evidence="2">2.7.11.1</ecNumber>
    </recommendedName>
</protein>
<name>J3M2N3_ORYBR</name>
<dbReference type="PANTHER" id="PTHR48004">
    <property type="entry name" value="OS01G0149700 PROTEIN"/>
    <property type="match status" value="1"/>
</dbReference>
<keyword evidence="9" id="KW-0472">Membrane</keyword>
<dbReference type="PROSITE" id="PS51450">
    <property type="entry name" value="LRR"/>
    <property type="match status" value="1"/>
</dbReference>
<keyword evidence="7" id="KW-0808">Transferase</keyword>
<dbReference type="Proteomes" id="UP000006038">
    <property type="component" value="Chromosome 4"/>
</dbReference>
<reference evidence="13" key="1">
    <citation type="journal article" date="2013" name="Nat. Commun.">
        <title>Whole-genome sequencing of Oryza brachyantha reveals mechanisms underlying Oryza genome evolution.</title>
        <authorList>
            <person name="Chen J."/>
            <person name="Huang Q."/>
            <person name="Gao D."/>
            <person name="Wang J."/>
            <person name="Lang Y."/>
            <person name="Liu T."/>
            <person name="Li B."/>
            <person name="Bai Z."/>
            <person name="Luis Goicoechea J."/>
            <person name="Liang C."/>
            <person name="Chen C."/>
            <person name="Zhang W."/>
            <person name="Sun S."/>
            <person name="Liao Y."/>
            <person name="Zhang X."/>
            <person name="Yang L."/>
            <person name="Song C."/>
            <person name="Wang M."/>
            <person name="Shi J."/>
            <person name="Liu G."/>
            <person name="Liu J."/>
            <person name="Zhou H."/>
            <person name="Zhou W."/>
            <person name="Yu Q."/>
            <person name="An N."/>
            <person name="Chen Y."/>
            <person name="Cai Q."/>
            <person name="Wang B."/>
            <person name="Liu B."/>
            <person name="Min J."/>
            <person name="Huang Y."/>
            <person name="Wu H."/>
            <person name="Li Z."/>
            <person name="Zhang Y."/>
            <person name="Yin Y."/>
            <person name="Song W."/>
            <person name="Jiang J."/>
            <person name="Jackson S.A."/>
            <person name="Wing R.A."/>
            <person name="Wang J."/>
            <person name="Chen M."/>
        </authorList>
    </citation>
    <scope>NUCLEOTIDE SEQUENCE [LARGE SCALE GENOMIC DNA]</scope>
    <source>
        <strain evidence="13">cv. IRGC 101232</strain>
    </source>
</reference>
<organism evidence="13">
    <name type="scientific">Oryza brachyantha</name>
    <name type="common">malo sina</name>
    <dbReference type="NCBI Taxonomy" id="4533"/>
    <lineage>
        <taxon>Eukaryota</taxon>
        <taxon>Viridiplantae</taxon>
        <taxon>Streptophyta</taxon>
        <taxon>Embryophyta</taxon>
        <taxon>Tracheophyta</taxon>
        <taxon>Spermatophyta</taxon>
        <taxon>Magnoliopsida</taxon>
        <taxon>Liliopsida</taxon>
        <taxon>Poales</taxon>
        <taxon>Poaceae</taxon>
        <taxon>BOP clade</taxon>
        <taxon>Oryzoideae</taxon>
        <taxon>Oryzeae</taxon>
        <taxon>Oryzinae</taxon>
        <taxon>Oryza</taxon>
    </lineage>
</organism>
<evidence type="ECO:0000256" key="2">
    <source>
        <dbReference type="ARBA" id="ARBA00012513"/>
    </source>
</evidence>
<comment type="catalytic activity">
    <reaction evidence="11">
        <text>L-seryl-[protein] + ATP = O-phospho-L-seryl-[protein] + ADP + H(+)</text>
        <dbReference type="Rhea" id="RHEA:17989"/>
        <dbReference type="Rhea" id="RHEA-COMP:9863"/>
        <dbReference type="Rhea" id="RHEA-COMP:11604"/>
        <dbReference type="ChEBI" id="CHEBI:15378"/>
        <dbReference type="ChEBI" id="CHEBI:29999"/>
        <dbReference type="ChEBI" id="CHEBI:30616"/>
        <dbReference type="ChEBI" id="CHEBI:83421"/>
        <dbReference type="ChEBI" id="CHEBI:456216"/>
        <dbReference type="EC" id="2.7.11.1"/>
    </reaction>
</comment>
<dbReference type="PANTHER" id="PTHR48004:SF29">
    <property type="entry name" value="LEUCINE-RICH REPEAT (LRR) FAMILY PROTEIN"/>
    <property type="match status" value="1"/>
</dbReference>
<evidence type="ECO:0000256" key="9">
    <source>
        <dbReference type="ARBA" id="ARBA00023136"/>
    </source>
</evidence>
<dbReference type="FunFam" id="3.80.10.10:FF:001678">
    <property type="entry name" value="Calmodulin-binding receptor kinase CaMRLK"/>
    <property type="match status" value="1"/>
</dbReference>
<evidence type="ECO:0000256" key="5">
    <source>
        <dbReference type="ARBA" id="ARBA00022692"/>
    </source>
</evidence>
<dbReference type="InterPro" id="IPR052941">
    <property type="entry name" value="StomDev_PlantInt_Reg"/>
</dbReference>
<reference evidence="13" key="2">
    <citation type="submission" date="2013-04" db="UniProtKB">
        <authorList>
            <consortium name="EnsemblPlants"/>
        </authorList>
    </citation>
    <scope>IDENTIFICATION</scope>
</reference>
<dbReference type="GO" id="GO:0016020">
    <property type="term" value="C:membrane"/>
    <property type="evidence" value="ECO:0007669"/>
    <property type="project" value="UniProtKB-SubCell"/>
</dbReference>
<dbReference type="eggNOG" id="KOG0619">
    <property type="taxonomic scope" value="Eukaryota"/>
</dbReference>
<dbReference type="STRING" id="4533.J3M2N3"/>
<dbReference type="AlphaFoldDB" id="J3M2N3"/>
<dbReference type="InterPro" id="IPR003591">
    <property type="entry name" value="Leu-rich_rpt_typical-subtyp"/>
</dbReference>
<evidence type="ECO:0000256" key="4">
    <source>
        <dbReference type="ARBA" id="ARBA00022614"/>
    </source>
</evidence>
<comment type="subcellular location">
    <subcellularLocation>
        <location evidence="1">Membrane</location>
        <topology evidence="1">Single-pass membrane protein</topology>
    </subcellularLocation>
</comment>
<dbReference type="OMA" id="PVAYAHN"/>
<keyword evidence="4" id="KW-0433">Leucine-rich repeat</keyword>
<sequence>MQLSRKPLLALLLVLAALPSRAMAGHDGRGGVARGDDCCGAWEGVSCDAATGRVVALQLEAPPPLLPPRRHYMEGGTLSGSLGGLEFLETLVIRDMARIGGAIPASLSRLSRLKQLYLEGNLLAGGIPSSLSKITSLQYLSLAGNRLEGKLPPELGSLSSLVQINLAGNRLSGEVPPSYKNLSRLEYLDLSNNLLSGAIPAFFGLQLRSLALLDLSNNSFSGEIPASLCCLRNLTDFSVSHNKLTGVIPSQIGSIASLNSLSIDSNLLVGSIPESLFGLRKLWNLNLSRNGLSGSLPPGIRHGLPAIVSMDLSHNHLVGGIDQFFRSISTPGRPTKLISSKNASSDMSVIFLPRELQHLDLSKNRITGALPEFGAGASLIWLDVSGNAIGGQIPGSVSKLSGLQRLDISRNKIRGTIPASMAGMASLRWLDMSGNAIVGRIPDSFAGMARLRHASFRGNKLCGKIPQARPFNLLPAAAYAGNLCLCGKPLPPCRQI</sequence>
<evidence type="ECO:0000256" key="10">
    <source>
        <dbReference type="ARBA" id="ARBA00047899"/>
    </source>
</evidence>
<keyword evidence="7" id="KW-0418">Kinase</keyword>
<evidence type="ECO:0000313" key="14">
    <source>
        <dbReference type="Proteomes" id="UP000006038"/>
    </source>
</evidence>
<evidence type="ECO:0000313" key="13">
    <source>
        <dbReference type="EnsemblPlants" id="OB04G36580.1"/>
    </source>
</evidence>
<dbReference type="SUPFAM" id="SSF52047">
    <property type="entry name" value="RNI-like"/>
    <property type="match status" value="1"/>
</dbReference>
<dbReference type="SMART" id="SM00369">
    <property type="entry name" value="LRR_TYP"/>
    <property type="match status" value="7"/>
</dbReference>
<keyword evidence="5" id="KW-0812">Transmembrane</keyword>
<keyword evidence="3" id="KW-0723">Serine/threonine-protein kinase</keyword>
<feature type="chain" id="PRO_5003773364" description="non-specific serine/threonine protein kinase" evidence="12">
    <location>
        <begin position="25"/>
        <end position="496"/>
    </location>
</feature>
<dbReference type="EC" id="2.7.11.1" evidence="2"/>
<keyword evidence="12" id="KW-0732">Signal</keyword>
<dbReference type="Gene3D" id="3.80.10.10">
    <property type="entry name" value="Ribonuclease Inhibitor"/>
    <property type="match status" value="3"/>
</dbReference>
<evidence type="ECO:0000256" key="11">
    <source>
        <dbReference type="ARBA" id="ARBA00048679"/>
    </source>
</evidence>
<keyword evidence="14" id="KW-1185">Reference proteome</keyword>
<dbReference type="InterPro" id="IPR032675">
    <property type="entry name" value="LRR_dom_sf"/>
</dbReference>
<evidence type="ECO:0000256" key="6">
    <source>
        <dbReference type="ARBA" id="ARBA00022737"/>
    </source>
</evidence>
<dbReference type="Pfam" id="PF00560">
    <property type="entry name" value="LRR_1"/>
    <property type="match status" value="6"/>
</dbReference>
<keyword evidence="6" id="KW-0677">Repeat</keyword>
<keyword evidence="8" id="KW-1133">Transmembrane helix</keyword>
<evidence type="ECO:0000256" key="12">
    <source>
        <dbReference type="SAM" id="SignalP"/>
    </source>
</evidence>
<dbReference type="HOGENOM" id="CLU_000288_18_22_1"/>
<evidence type="ECO:0000256" key="8">
    <source>
        <dbReference type="ARBA" id="ARBA00022989"/>
    </source>
</evidence>
<proteinExistence type="predicted"/>
<dbReference type="GO" id="GO:0004674">
    <property type="term" value="F:protein serine/threonine kinase activity"/>
    <property type="evidence" value="ECO:0007669"/>
    <property type="project" value="UniProtKB-KW"/>
</dbReference>
<dbReference type="InterPro" id="IPR001611">
    <property type="entry name" value="Leu-rich_rpt"/>
</dbReference>
<evidence type="ECO:0000256" key="3">
    <source>
        <dbReference type="ARBA" id="ARBA00022527"/>
    </source>
</evidence>
<dbReference type="FunFam" id="3.80.10.10:FF:000095">
    <property type="entry name" value="LRR receptor-like serine/threonine-protein kinase GSO1"/>
    <property type="match status" value="1"/>
</dbReference>